<gene>
    <name evidence="1" type="ORF">chiPu_0024858</name>
</gene>
<keyword evidence="2" id="KW-1185">Reference proteome</keyword>
<name>A0A401TD06_CHIPU</name>
<feature type="non-terminal residue" evidence="1">
    <location>
        <position position="1"/>
    </location>
</feature>
<protein>
    <submittedName>
        <fullName evidence="1">Uncharacterized protein</fullName>
    </submittedName>
</protein>
<proteinExistence type="predicted"/>
<organism evidence="1 2">
    <name type="scientific">Chiloscyllium punctatum</name>
    <name type="common">Brownbanded bambooshark</name>
    <name type="synonym">Hemiscyllium punctatum</name>
    <dbReference type="NCBI Taxonomy" id="137246"/>
    <lineage>
        <taxon>Eukaryota</taxon>
        <taxon>Metazoa</taxon>
        <taxon>Chordata</taxon>
        <taxon>Craniata</taxon>
        <taxon>Vertebrata</taxon>
        <taxon>Chondrichthyes</taxon>
        <taxon>Elasmobranchii</taxon>
        <taxon>Galeomorphii</taxon>
        <taxon>Galeoidea</taxon>
        <taxon>Orectolobiformes</taxon>
        <taxon>Hemiscylliidae</taxon>
        <taxon>Chiloscyllium</taxon>
    </lineage>
</organism>
<evidence type="ECO:0000313" key="2">
    <source>
        <dbReference type="Proteomes" id="UP000287033"/>
    </source>
</evidence>
<dbReference type="AlphaFoldDB" id="A0A401TD06"/>
<accession>A0A401TD06</accession>
<comment type="caution">
    <text evidence="1">The sequence shown here is derived from an EMBL/GenBank/DDBJ whole genome shotgun (WGS) entry which is preliminary data.</text>
</comment>
<evidence type="ECO:0000313" key="1">
    <source>
        <dbReference type="EMBL" id="GCC40512.1"/>
    </source>
</evidence>
<dbReference type="Proteomes" id="UP000287033">
    <property type="component" value="Unassembled WGS sequence"/>
</dbReference>
<dbReference type="EMBL" id="BEZZ01047542">
    <property type="protein sequence ID" value="GCC40512.1"/>
    <property type="molecule type" value="Genomic_DNA"/>
</dbReference>
<reference evidence="1 2" key="1">
    <citation type="journal article" date="2018" name="Nat. Ecol. Evol.">
        <title>Shark genomes provide insights into elasmobranch evolution and the origin of vertebrates.</title>
        <authorList>
            <person name="Hara Y"/>
            <person name="Yamaguchi K"/>
            <person name="Onimaru K"/>
            <person name="Kadota M"/>
            <person name="Koyanagi M"/>
            <person name="Keeley SD"/>
            <person name="Tatsumi K"/>
            <person name="Tanaka K"/>
            <person name="Motone F"/>
            <person name="Kageyama Y"/>
            <person name="Nozu R"/>
            <person name="Adachi N"/>
            <person name="Nishimura O"/>
            <person name="Nakagawa R"/>
            <person name="Tanegashima C"/>
            <person name="Kiyatake I"/>
            <person name="Matsumoto R"/>
            <person name="Murakumo K"/>
            <person name="Nishida K"/>
            <person name="Terakita A"/>
            <person name="Kuratani S"/>
            <person name="Sato K"/>
            <person name="Hyodo S Kuraku.S."/>
        </authorList>
    </citation>
    <scope>NUCLEOTIDE SEQUENCE [LARGE SCALE GENOMIC DNA]</scope>
</reference>
<sequence length="78" mass="9341">TETSRDLTPAVVGWDIPHFDWLNQAYDCDSLKNIHSEWWRLHRNVIGQDFVSSDWPNEEFDYDWLDDAQPYGLRSDRV</sequence>